<sequence length="295" mass="33695">MQTLDTLKRQIKNVEDLSSVVRTMKTLAAVSIRQYELAVESLAGYYGTIEDGLRILLWNQATAPEIDKHRTNPRTGVVIFGSDQGMCGQFNEQIVNFTTDVMAERLQQKKEKWSFMAVGARVASRLEEHGYTVDRVFPVAGSASEITTIVQDLLQGIDHWRSEAKLGSVQLLYNQRQSASSYQPFQFELLPIGPEKFQKMRQKRWESRTLPRYTMDQRQLFSQLIQQYIFVCLFRASAESLAGENASRIASMQAAERNIKDRLSELRMSYQQTRQTSITEELLDVVTGFEALSDS</sequence>
<keyword evidence="4" id="KW-0813">Transport</keyword>
<keyword evidence="8" id="KW-0139">CF(1)</keyword>
<dbReference type="PANTHER" id="PTHR11693">
    <property type="entry name" value="ATP SYNTHASE GAMMA CHAIN"/>
    <property type="match status" value="1"/>
</dbReference>
<evidence type="ECO:0000256" key="3">
    <source>
        <dbReference type="ARBA" id="ARBA00007681"/>
    </source>
</evidence>
<dbReference type="Pfam" id="PF00231">
    <property type="entry name" value="ATP-synt"/>
    <property type="match status" value="1"/>
</dbReference>
<evidence type="ECO:0000256" key="2">
    <source>
        <dbReference type="ARBA" id="ARBA00004170"/>
    </source>
</evidence>
<evidence type="ECO:0000256" key="8">
    <source>
        <dbReference type="ARBA" id="ARBA00023196"/>
    </source>
</evidence>
<dbReference type="SUPFAM" id="SSF52943">
    <property type="entry name" value="ATP synthase (F1-ATPase), gamma subunit"/>
    <property type="match status" value="1"/>
</dbReference>
<name>A0A517QK05_9PLAN</name>
<reference evidence="10 11" key="1">
    <citation type="submission" date="2019-02" db="EMBL/GenBank/DDBJ databases">
        <title>Deep-cultivation of Planctomycetes and their phenomic and genomic characterization uncovers novel biology.</title>
        <authorList>
            <person name="Wiegand S."/>
            <person name="Jogler M."/>
            <person name="Boedeker C."/>
            <person name="Pinto D."/>
            <person name="Vollmers J."/>
            <person name="Rivas-Marin E."/>
            <person name="Kohn T."/>
            <person name="Peeters S.H."/>
            <person name="Heuer A."/>
            <person name="Rast P."/>
            <person name="Oberbeckmann S."/>
            <person name="Bunk B."/>
            <person name="Jeske O."/>
            <person name="Meyerdierks A."/>
            <person name="Storesund J.E."/>
            <person name="Kallscheuer N."/>
            <person name="Luecker S."/>
            <person name="Lage O.M."/>
            <person name="Pohl T."/>
            <person name="Merkel B.J."/>
            <person name="Hornburger P."/>
            <person name="Mueller R.-W."/>
            <person name="Bruemmer F."/>
            <person name="Labrenz M."/>
            <person name="Spormann A.M."/>
            <person name="Op den Camp H."/>
            <person name="Overmann J."/>
            <person name="Amann R."/>
            <person name="Jetten M.S.M."/>
            <person name="Mascher T."/>
            <person name="Medema M.H."/>
            <person name="Devos D.P."/>
            <person name="Kaster A.-K."/>
            <person name="Ovreas L."/>
            <person name="Rohde M."/>
            <person name="Galperin M.Y."/>
            <person name="Jogler C."/>
        </authorList>
    </citation>
    <scope>NUCLEOTIDE SEQUENCE [LARGE SCALE GENOMIC DNA]</scope>
    <source>
        <strain evidence="10 11">Mal48</strain>
    </source>
</reference>
<dbReference type="Gene3D" id="3.40.1380.10">
    <property type="match status" value="1"/>
</dbReference>
<dbReference type="AlphaFoldDB" id="A0A517QK05"/>
<evidence type="ECO:0000256" key="5">
    <source>
        <dbReference type="ARBA" id="ARBA00022781"/>
    </source>
</evidence>
<comment type="similarity">
    <text evidence="3">Belongs to the ATPase gamma chain family.</text>
</comment>
<dbReference type="Gene3D" id="1.10.287.80">
    <property type="entry name" value="ATP synthase, gamma subunit, helix hairpin domain"/>
    <property type="match status" value="1"/>
</dbReference>
<dbReference type="InterPro" id="IPR017709">
    <property type="entry name" value="Alt_ATP_synth_F1_gsu"/>
</dbReference>
<keyword evidence="5" id="KW-0375">Hydrogen ion transport</keyword>
<dbReference type="InterPro" id="IPR000131">
    <property type="entry name" value="ATP_synth_F1_gsu"/>
</dbReference>
<dbReference type="PANTHER" id="PTHR11693:SF22">
    <property type="entry name" value="ATP SYNTHASE SUBUNIT GAMMA, MITOCHONDRIAL"/>
    <property type="match status" value="1"/>
</dbReference>
<evidence type="ECO:0000256" key="9">
    <source>
        <dbReference type="ARBA" id="ARBA00023310"/>
    </source>
</evidence>
<keyword evidence="11" id="KW-1185">Reference proteome</keyword>
<dbReference type="GO" id="GO:0045259">
    <property type="term" value="C:proton-transporting ATP synthase complex"/>
    <property type="evidence" value="ECO:0007669"/>
    <property type="project" value="UniProtKB-KW"/>
</dbReference>
<accession>A0A517QK05</accession>
<evidence type="ECO:0000313" key="11">
    <source>
        <dbReference type="Proteomes" id="UP000315724"/>
    </source>
</evidence>
<dbReference type="PRINTS" id="PR00126">
    <property type="entry name" value="ATPASEGAMMA"/>
</dbReference>
<dbReference type="KEGG" id="tpol:Mal48_12110"/>
<evidence type="ECO:0000313" key="10">
    <source>
        <dbReference type="EMBL" id="QDT31972.1"/>
    </source>
</evidence>
<comment type="subcellular location">
    <subcellularLocation>
        <location evidence="2">Membrane</location>
        <topology evidence="2">Peripheral membrane protein</topology>
    </subcellularLocation>
</comment>
<keyword evidence="6" id="KW-0406">Ion transport</keyword>
<evidence type="ECO:0000256" key="1">
    <source>
        <dbReference type="ARBA" id="ARBA00003456"/>
    </source>
</evidence>
<proteinExistence type="inferred from homology"/>
<dbReference type="RefSeq" id="WP_145196934.1">
    <property type="nucleotide sequence ID" value="NZ_CP036267.1"/>
</dbReference>
<dbReference type="Proteomes" id="UP000315724">
    <property type="component" value="Chromosome"/>
</dbReference>
<dbReference type="EMBL" id="CP036267">
    <property type="protein sequence ID" value="QDT31972.1"/>
    <property type="molecule type" value="Genomic_DNA"/>
</dbReference>
<gene>
    <name evidence="10" type="primary">atpG_1</name>
    <name evidence="10" type="ORF">Mal48_12110</name>
</gene>
<evidence type="ECO:0000256" key="7">
    <source>
        <dbReference type="ARBA" id="ARBA00023136"/>
    </source>
</evidence>
<organism evidence="10 11">
    <name type="scientific">Thalassoglobus polymorphus</name>
    <dbReference type="NCBI Taxonomy" id="2527994"/>
    <lineage>
        <taxon>Bacteria</taxon>
        <taxon>Pseudomonadati</taxon>
        <taxon>Planctomycetota</taxon>
        <taxon>Planctomycetia</taxon>
        <taxon>Planctomycetales</taxon>
        <taxon>Planctomycetaceae</taxon>
        <taxon>Thalassoglobus</taxon>
    </lineage>
</organism>
<evidence type="ECO:0000256" key="6">
    <source>
        <dbReference type="ARBA" id="ARBA00023065"/>
    </source>
</evidence>
<protein>
    <submittedName>
        <fullName evidence="10">ATP synthase gamma chain</fullName>
    </submittedName>
</protein>
<dbReference type="OrthoDB" id="9812769at2"/>
<dbReference type="CDD" id="cd12151">
    <property type="entry name" value="F1-ATPase_gamma"/>
    <property type="match status" value="1"/>
</dbReference>
<dbReference type="InterPro" id="IPR035968">
    <property type="entry name" value="ATP_synth_F1_ATPase_gsu"/>
</dbReference>
<dbReference type="NCBIfam" id="TIGR03323">
    <property type="entry name" value="alt_F1F0_F1_gam"/>
    <property type="match status" value="1"/>
</dbReference>
<comment type="function">
    <text evidence="1">Produces ATP from ADP in the presence of a proton gradient across the membrane. The gamma chain is believed to be important in regulating ATPase activity and the flow of protons through the CF(0) complex.</text>
</comment>
<keyword evidence="7" id="KW-0472">Membrane</keyword>
<keyword evidence="9" id="KW-0066">ATP synthesis</keyword>
<evidence type="ECO:0000256" key="4">
    <source>
        <dbReference type="ARBA" id="ARBA00022448"/>
    </source>
</evidence>
<dbReference type="GO" id="GO:0046933">
    <property type="term" value="F:proton-transporting ATP synthase activity, rotational mechanism"/>
    <property type="evidence" value="ECO:0007669"/>
    <property type="project" value="InterPro"/>
</dbReference>